<gene>
    <name evidence="1" type="ORF">APZ42_004844</name>
</gene>
<evidence type="ECO:0000313" key="2">
    <source>
        <dbReference type="Proteomes" id="UP000076858"/>
    </source>
</evidence>
<proteinExistence type="predicted"/>
<evidence type="ECO:0000313" key="1">
    <source>
        <dbReference type="EMBL" id="KZR99326.1"/>
    </source>
</evidence>
<sequence>MSRRKSLTKVLVCEQPLMRKSLLLAREWKIRPEVLAEENSSLKDKVKLLEEALLVQKAASDDVR</sequence>
<organism evidence="1 2">
    <name type="scientific">Daphnia magna</name>
    <dbReference type="NCBI Taxonomy" id="35525"/>
    <lineage>
        <taxon>Eukaryota</taxon>
        <taxon>Metazoa</taxon>
        <taxon>Ecdysozoa</taxon>
        <taxon>Arthropoda</taxon>
        <taxon>Crustacea</taxon>
        <taxon>Branchiopoda</taxon>
        <taxon>Diplostraca</taxon>
        <taxon>Cladocera</taxon>
        <taxon>Anomopoda</taxon>
        <taxon>Daphniidae</taxon>
        <taxon>Daphnia</taxon>
    </lineage>
</organism>
<accession>A0A164GT75</accession>
<dbReference type="EMBL" id="LRGB01013962">
    <property type="protein sequence ID" value="KZR99326.1"/>
    <property type="molecule type" value="Genomic_DNA"/>
</dbReference>
<protein>
    <submittedName>
        <fullName evidence="1">Uncharacterized protein</fullName>
    </submittedName>
</protein>
<name>A0A164GT75_9CRUS</name>
<keyword evidence="2" id="KW-1185">Reference proteome</keyword>
<dbReference type="Proteomes" id="UP000076858">
    <property type="component" value="Unassembled WGS sequence"/>
</dbReference>
<dbReference type="AlphaFoldDB" id="A0A164GT75"/>
<reference evidence="1 2" key="1">
    <citation type="submission" date="2016-03" db="EMBL/GenBank/DDBJ databases">
        <title>EvidentialGene: Evidence-directed Construction of Genes on Genomes.</title>
        <authorList>
            <person name="Gilbert D.G."/>
            <person name="Choi J.-H."/>
            <person name="Mockaitis K."/>
            <person name="Colbourne J."/>
            <person name="Pfrender M."/>
        </authorList>
    </citation>
    <scope>NUCLEOTIDE SEQUENCE [LARGE SCALE GENOMIC DNA]</scope>
    <source>
        <strain evidence="1 2">Xinb3</strain>
        <tissue evidence="1">Complete organism</tissue>
    </source>
</reference>
<comment type="caution">
    <text evidence="1">The sequence shown here is derived from an EMBL/GenBank/DDBJ whole genome shotgun (WGS) entry which is preliminary data.</text>
</comment>